<keyword evidence="2" id="KW-1185">Reference proteome</keyword>
<evidence type="ECO:0000313" key="1">
    <source>
        <dbReference type="EMBL" id="EAA22774.1"/>
    </source>
</evidence>
<sequence length="50" mass="6239">MLWVGVEIMLWEPMFGSDKTYYLYHIYFDLNYNFPTKLYKNLIYEAINYN</sequence>
<gene>
    <name evidence="1" type="ORF">PY00329</name>
</gene>
<accession>Q7RSM6</accession>
<dbReference type="PaxDb" id="73239-Q7RSM6"/>
<organism evidence="1 2">
    <name type="scientific">Plasmodium yoelii yoelii</name>
    <dbReference type="NCBI Taxonomy" id="73239"/>
    <lineage>
        <taxon>Eukaryota</taxon>
        <taxon>Sar</taxon>
        <taxon>Alveolata</taxon>
        <taxon>Apicomplexa</taxon>
        <taxon>Aconoidasida</taxon>
        <taxon>Haemosporida</taxon>
        <taxon>Plasmodiidae</taxon>
        <taxon>Plasmodium</taxon>
        <taxon>Plasmodium (Vinckeia)</taxon>
    </lineage>
</organism>
<evidence type="ECO:0000313" key="2">
    <source>
        <dbReference type="Proteomes" id="UP000008553"/>
    </source>
</evidence>
<name>Q7RSM6_PLAYO</name>
<dbReference type="EMBL" id="AABL01000091">
    <property type="protein sequence ID" value="EAA22774.1"/>
    <property type="molecule type" value="Genomic_DNA"/>
</dbReference>
<dbReference type="Proteomes" id="UP000008553">
    <property type="component" value="Unassembled WGS sequence"/>
</dbReference>
<reference evidence="1 2" key="1">
    <citation type="journal article" date="2002" name="Nature">
        <title>Genome sequence and comparative analysis of the model rodent malaria parasite Plasmodium yoelii yoelii.</title>
        <authorList>
            <person name="Carlton J.M."/>
            <person name="Angiuoli S.V."/>
            <person name="Suh B.B."/>
            <person name="Kooij T.W."/>
            <person name="Pertea M."/>
            <person name="Silva J.C."/>
            <person name="Ermolaeva M.D."/>
            <person name="Allen J.E."/>
            <person name="Selengut J.D."/>
            <person name="Koo H.L."/>
            <person name="Peterson J.D."/>
            <person name="Pop M."/>
            <person name="Kosack D.S."/>
            <person name="Shumway M.F."/>
            <person name="Bidwell S.L."/>
            <person name="Shallom S.J."/>
            <person name="van Aken S.E."/>
            <person name="Riedmuller S.B."/>
            <person name="Feldblyum T.V."/>
            <person name="Cho J.K."/>
            <person name="Quackenbush J."/>
            <person name="Sedegah M."/>
            <person name="Shoaibi A."/>
            <person name="Cummings L.M."/>
            <person name="Florens L."/>
            <person name="Yates J.R."/>
            <person name="Raine J.D."/>
            <person name="Sinden R.E."/>
            <person name="Harris M.A."/>
            <person name="Cunningham D.A."/>
            <person name="Preiser P.R."/>
            <person name="Bergman L.W."/>
            <person name="Vaidya A.B."/>
            <person name="van Lin L.H."/>
            <person name="Janse C.J."/>
            <person name="Waters A.P."/>
            <person name="Smith H.O."/>
            <person name="White O.R."/>
            <person name="Salzberg S.L."/>
            <person name="Venter J.C."/>
            <person name="Fraser C.M."/>
            <person name="Hoffman S.L."/>
            <person name="Gardner M.J."/>
            <person name="Carucci D.J."/>
        </authorList>
    </citation>
    <scope>NUCLEOTIDE SEQUENCE [LARGE SCALE GENOMIC DNA]</scope>
    <source>
        <strain evidence="1 2">17XNL</strain>
    </source>
</reference>
<protein>
    <submittedName>
        <fullName evidence="1">Uncharacterized protein</fullName>
    </submittedName>
</protein>
<dbReference type="InParanoid" id="Q7RSM6"/>
<proteinExistence type="predicted"/>
<comment type="caution">
    <text evidence="1">The sequence shown here is derived from an EMBL/GenBank/DDBJ whole genome shotgun (WGS) entry which is preliminary data.</text>
</comment>
<dbReference type="AlphaFoldDB" id="Q7RSM6"/>